<evidence type="ECO:0000256" key="4">
    <source>
        <dbReference type="ARBA" id="ARBA00006511"/>
    </source>
</evidence>
<sequence length="554" mass="63490">MLLKRYFFDTQCRLGGVLAVLAVLGWCGAEAEFYSSVHAMSKVFGYEQKMLQHMQKFIADNESKLDFLRARLDEFERERDEAEQWGVAYFESPLNKYLLSKRLTLDWEHIANLMAATTGAKPLLRLQRLRQHESMPNARELEGAIDGLLRLQFVYRLKTKHVAAGVLDGVSYGTQLNAQHCLDIAQQAERDDHLQLAHAWLLEANSRLSHSDRAQLQPLILRQLVKVKARLSDHRGVNSTLQVLQNVEPGSETPLNKYEDLMQVQHQIDELTAEPVEEHAPLPEDFTKLSDFELYRYTCNGHIKPTPSELRRLRCGYMSETHPFLLLAPLKVEELSHDPLLVVYHDVIYQSEIDTIARLIKNKIQRATVMGNNSSVVSNARTSQFTFIPKTRHKVLRTIDQRVADMTDLNLEYAEHHQLANYGIGGHYAQHMDWFYPNAFATEQVSSIEMGNRIATVLFYLTDVEQGGGTAFPVLKQLLKPKKYAAAFWYNLHASGVGDVRTMHGACPIIVGSKWVLNRWIREFVQSDRRPCHLWDDSLLTLSQVLELDKSQIE</sequence>
<evidence type="ECO:0000256" key="8">
    <source>
        <dbReference type="ARBA" id="ARBA00022896"/>
    </source>
</evidence>
<dbReference type="InterPro" id="IPR006620">
    <property type="entry name" value="Pro_4_hyd_alph"/>
</dbReference>
<feature type="coiled-coil region" evidence="13">
    <location>
        <begin position="58"/>
        <end position="85"/>
    </location>
</feature>
<dbReference type="AlphaFoldDB" id="A0A6J1L8E5"/>
<dbReference type="InterPro" id="IPR044862">
    <property type="entry name" value="Pro_4_hyd_alph_FE2OG_OXY"/>
</dbReference>
<evidence type="ECO:0000256" key="12">
    <source>
        <dbReference type="ARBA" id="ARBA00023180"/>
    </source>
</evidence>
<comment type="function">
    <text evidence="2">Catalyzes the post-translational formation of 4-hydroxyproline in -Xaa-Pro-Gly- sequences in collagens and other proteins.</text>
</comment>
<dbReference type="PANTHER" id="PTHR10869">
    <property type="entry name" value="PROLYL 4-HYDROXYLASE ALPHA SUBUNIT"/>
    <property type="match status" value="1"/>
</dbReference>
<gene>
    <name evidence="16" type="primary">LOC111592489</name>
</gene>
<dbReference type="Gene3D" id="6.10.140.1460">
    <property type="match status" value="1"/>
</dbReference>
<dbReference type="Gene3D" id="2.60.120.620">
    <property type="entry name" value="q2cbj1_9rhob like domain"/>
    <property type="match status" value="1"/>
</dbReference>
<dbReference type="RefSeq" id="XP_023160477.2">
    <property type="nucleotide sequence ID" value="XM_023304709.2"/>
</dbReference>
<evidence type="ECO:0000256" key="11">
    <source>
        <dbReference type="ARBA" id="ARBA00023004"/>
    </source>
</evidence>
<protein>
    <recommendedName>
        <fullName evidence="5">procollagen-proline 4-dioxygenase</fullName>
        <ecNumber evidence="5">1.14.11.2</ecNumber>
    </recommendedName>
</protein>
<dbReference type="KEGG" id="dhe:111592489"/>
<reference evidence="16" key="1">
    <citation type="submission" date="2025-08" db="UniProtKB">
        <authorList>
            <consortium name="RefSeq"/>
        </authorList>
    </citation>
    <scope>IDENTIFICATION</scope>
    <source>
        <strain evidence="16">15085-1641.00</strain>
        <tissue evidence="16">Whole body</tissue>
    </source>
</reference>
<evidence type="ECO:0000259" key="14">
    <source>
        <dbReference type="PROSITE" id="PS51471"/>
    </source>
</evidence>
<keyword evidence="15" id="KW-1185">Reference proteome</keyword>
<accession>A0A6J1L8E5</accession>
<comment type="subcellular location">
    <subcellularLocation>
        <location evidence="3">Endoplasmic reticulum lumen</location>
    </subcellularLocation>
</comment>
<evidence type="ECO:0000256" key="1">
    <source>
        <dbReference type="ARBA" id="ARBA00001961"/>
    </source>
</evidence>
<dbReference type="GO" id="GO:0005506">
    <property type="term" value="F:iron ion binding"/>
    <property type="evidence" value="ECO:0007669"/>
    <property type="project" value="InterPro"/>
</dbReference>
<dbReference type="InterPro" id="IPR013547">
    <property type="entry name" value="P4H_N"/>
</dbReference>
<keyword evidence="8" id="KW-0847">Vitamin C</keyword>
<dbReference type="InterPro" id="IPR005123">
    <property type="entry name" value="Oxoglu/Fe-dep_dioxygenase_dom"/>
</dbReference>
<evidence type="ECO:0000256" key="2">
    <source>
        <dbReference type="ARBA" id="ARBA00002035"/>
    </source>
</evidence>
<dbReference type="OMA" id="HYGQHMD"/>
<evidence type="ECO:0000256" key="13">
    <source>
        <dbReference type="SAM" id="Coils"/>
    </source>
</evidence>
<keyword evidence="6" id="KW-0479">Metal-binding</keyword>
<dbReference type="OrthoDB" id="420380at2759"/>
<dbReference type="Gene3D" id="1.25.40.10">
    <property type="entry name" value="Tetratricopeptide repeat domain"/>
    <property type="match status" value="1"/>
</dbReference>
<comment type="cofactor">
    <cofactor evidence="1">
        <name>L-ascorbate</name>
        <dbReference type="ChEBI" id="CHEBI:38290"/>
    </cofactor>
</comment>
<dbReference type="FunFam" id="2.60.120.620:FF:000011">
    <property type="entry name" value="Prolyl alpha subunit"/>
    <property type="match status" value="1"/>
</dbReference>
<keyword evidence="10" id="KW-0560">Oxidoreductase</keyword>
<feature type="domain" description="Fe2OG dioxygenase" evidence="14">
    <location>
        <begin position="413"/>
        <end position="523"/>
    </location>
</feature>
<evidence type="ECO:0000256" key="7">
    <source>
        <dbReference type="ARBA" id="ARBA00022824"/>
    </source>
</evidence>
<dbReference type="InterPro" id="IPR011990">
    <property type="entry name" value="TPR-like_helical_dom_sf"/>
</dbReference>
<evidence type="ECO:0000256" key="5">
    <source>
        <dbReference type="ARBA" id="ARBA00012269"/>
    </source>
</evidence>
<proteinExistence type="inferred from homology"/>
<keyword evidence="9" id="KW-0223">Dioxygenase</keyword>
<evidence type="ECO:0000256" key="10">
    <source>
        <dbReference type="ARBA" id="ARBA00023002"/>
    </source>
</evidence>
<evidence type="ECO:0000256" key="3">
    <source>
        <dbReference type="ARBA" id="ARBA00004319"/>
    </source>
</evidence>
<evidence type="ECO:0000256" key="6">
    <source>
        <dbReference type="ARBA" id="ARBA00022723"/>
    </source>
</evidence>
<evidence type="ECO:0000256" key="9">
    <source>
        <dbReference type="ARBA" id="ARBA00022964"/>
    </source>
</evidence>
<evidence type="ECO:0000313" key="16">
    <source>
        <dbReference type="RefSeq" id="XP_023160477.2"/>
    </source>
</evidence>
<dbReference type="Pfam" id="PF13640">
    <property type="entry name" value="2OG-FeII_Oxy_3"/>
    <property type="match status" value="1"/>
</dbReference>
<organism evidence="15 16">
    <name type="scientific">Drosophila hydei</name>
    <name type="common">Fruit fly</name>
    <dbReference type="NCBI Taxonomy" id="7224"/>
    <lineage>
        <taxon>Eukaryota</taxon>
        <taxon>Metazoa</taxon>
        <taxon>Ecdysozoa</taxon>
        <taxon>Arthropoda</taxon>
        <taxon>Hexapoda</taxon>
        <taxon>Insecta</taxon>
        <taxon>Pterygota</taxon>
        <taxon>Neoptera</taxon>
        <taxon>Endopterygota</taxon>
        <taxon>Diptera</taxon>
        <taxon>Brachycera</taxon>
        <taxon>Muscomorpha</taxon>
        <taxon>Ephydroidea</taxon>
        <taxon>Drosophilidae</taxon>
        <taxon>Drosophila</taxon>
    </lineage>
</organism>
<evidence type="ECO:0000313" key="15">
    <source>
        <dbReference type="Proteomes" id="UP000504633"/>
    </source>
</evidence>
<dbReference type="SMART" id="SM00702">
    <property type="entry name" value="P4Hc"/>
    <property type="match status" value="1"/>
</dbReference>
<dbReference type="GeneID" id="111592489"/>
<keyword evidence="7" id="KW-0256">Endoplasmic reticulum</keyword>
<dbReference type="PROSITE" id="PS51471">
    <property type="entry name" value="FE2OG_OXY"/>
    <property type="match status" value="1"/>
</dbReference>
<comment type="similarity">
    <text evidence="4">Belongs to the P4HA family.</text>
</comment>
<dbReference type="PANTHER" id="PTHR10869:SF244">
    <property type="entry name" value="PROLYL 4-HYDROXYLASE SUBUNIT ALPHA-2"/>
    <property type="match status" value="1"/>
</dbReference>
<dbReference type="GO" id="GO:0005788">
    <property type="term" value="C:endoplasmic reticulum lumen"/>
    <property type="evidence" value="ECO:0007669"/>
    <property type="project" value="UniProtKB-SubCell"/>
</dbReference>
<dbReference type="EC" id="1.14.11.2" evidence="5"/>
<dbReference type="Pfam" id="PF08336">
    <property type="entry name" value="P4Ha_N"/>
    <property type="match status" value="1"/>
</dbReference>
<dbReference type="Proteomes" id="UP000504633">
    <property type="component" value="Unplaced"/>
</dbReference>
<dbReference type="InterPro" id="IPR045054">
    <property type="entry name" value="P4HA-like"/>
</dbReference>
<dbReference type="GO" id="GO:0031418">
    <property type="term" value="F:L-ascorbic acid binding"/>
    <property type="evidence" value="ECO:0007669"/>
    <property type="project" value="UniProtKB-KW"/>
</dbReference>
<keyword evidence="13" id="KW-0175">Coiled coil</keyword>
<dbReference type="GO" id="GO:0004656">
    <property type="term" value="F:procollagen-proline 4-dioxygenase activity"/>
    <property type="evidence" value="ECO:0007669"/>
    <property type="project" value="UniProtKB-EC"/>
</dbReference>
<keyword evidence="11" id="KW-0408">Iron</keyword>
<keyword evidence="12" id="KW-0325">Glycoprotein</keyword>
<name>A0A6J1L8E5_DROHY</name>